<dbReference type="InterPro" id="IPR039261">
    <property type="entry name" value="FNR_nucleotide-bd"/>
</dbReference>
<feature type="transmembrane region" description="Helical" evidence="19">
    <location>
        <begin position="1034"/>
        <end position="1054"/>
    </location>
</feature>
<keyword evidence="11" id="KW-0521">NADP</keyword>
<keyword evidence="12 19" id="KW-1133">Transmembrane helix</keyword>
<evidence type="ECO:0000256" key="2">
    <source>
        <dbReference type="ARBA" id="ARBA00005644"/>
    </source>
</evidence>
<comment type="subcellular location">
    <subcellularLocation>
        <location evidence="1">Apical cell membrane</location>
        <topology evidence="1">Multi-pass membrane protein</topology>
    </subcellularLocation>
</comment>
<dbReference type="Gene3D" id="1.10.640.10">
    <property type="entry name" value="Haem peroxidase domain superfamily, animal type"/>
    <property type="match status" value="1"/>
</dbReference>
<dbReference type="GO" id="GO:0042744">
    <property type="term" value="P:hydrogen peroxide catabolic process"/>
    <property type="evidence" value="ECO:0007669"/>
    <property type="project" value="UniProtKB-KW"/>
</dbReference>
<dbReference type="Gene3D" id="3.40.50.80">
    <property type="entry name" value="Nucleotide-binding domain of ferredoxin-NADP reductase (FNR) module"/>
    <property type="match status" value="1"/>
</dbReference>
<dbReference type="FunFam" id="2.40.30.10:FF:000059">
    <property type="entry name" value="dual oxidase isoform X1"/>
    <property type="match status" value="1"/>
</dbReference>
<dbReference type="PRINTS" id="PR00457">
    <property type="entry name" value="ANPEROXIDASE"/>
</dbReference>
<dbReference type="InterPro" id="IPR013121">
    <property type="entry name" value="Fe_red_NAD-bd_6"/>
</dbReference>
<feature type="chain" id="PRO_5035921152" description="NAD(P)H oxidase (H2O2-forming)" evidence="20">
    <location>
        <begin position="19"/>
        <end position="1457"/>
    </location>
</feature>
<evidence type="ECO:0000256" key="6">
    <source>
        <dbReference type="ARBA" id="ARBA00022692"/>
    </source>
</evidence>
<evidence type="ECO:0000259" key="21">
    <source>
        <dbReference type="PROSITE" id="PS50222"/>
    </source>
</evidence>
<feature type="transmembrane region" description="Helical" evidence="19">
    <location>
        <begin position="993"/>
        <end position="1013"/>
    </location>
</feature>
<evidence type="ECO:0000256" key="10">
    <source>
        <dbReference type="ARBA" id="ARBA00022837"/>
    </source>
</evidence>
<evidence type="ECO:0000256" key="12">
    <source>
        <dbReference type="ARBA" id="ARBA00022989"/>
    </source>
</evidence>
<dbReference type="EC" id="1.6.3.1" evidence="3"/>
<dbReference type="InterPro" id="IPR010255">
    <property type="entry name" value="Haem_peroxidase_sf"/>
</dbReference>
<dbReference type="SUPFAM" id="SSF63380">
    <property type="entry name" value="Riboflavin synthase domain-like"/>
    <property type="match status" value="1"/>
</dbReference>
<dbReference type="InterPro" id="IPR017927">
    <property type="entry name" value="FAD-bd_FR_type"/>
</dbReference>
<dbReference type="EMBL" id="CAIIXF020000009">
    <property type="protein sequence ID" value="CAH1793521.1"/>
    <property type="molecule type" value="Genomic_DNA"/>
</dbReference>
<evidence type="ECO:0000256" key="17">
    <source>
        <dbReference type="ARBA" id="ARBA00047455"/>
    </source>
</evidence>
<reference evidence="23" key="1">
    <citation type="submission" date="2022-03" db="EMBL/GenBank/DDBJ databases">
        <authorList>
            <person name="Martin C."/>
        </authorList>
    </citation>
    <scope>NUCLEOTIDE SEQUENCE</scope>
</reference>
<dbReference type="SUPFAM" id="SSF48113">
    <property type="entry name" value="Heme-dependent peroxidases"/>
    <property type="match status" value="1"/>
</dbReference>
<dbReference type="InterPro" id="IPR050369">
    <property type="entry name" value="RBOH/FRE"/>
</dbReference>
<feature type="domain" description="EF-hand" evidence="21">
    <location>
        <begin position="816"/>
        <end position="851"/>
    </location>
</feature>
<sequence>MLLLQIMAFLIIFSSSKGWTMEMQRLDGWKNNLNRLDMGAAGDVLIHKVMSRYKTSPTLPEIEELSKLFAGRSDKLSIVNRTTMFVYFGQFIVKDLLDISTPQCPTAFHNGSGSVITECPSGGCKVPGKIYSLPKYEINNRCGPGSPKSLVNKATGWLDGSAIYGTNHVLLGKLRKFSGGLLLEGTTGFPPVNEHGYIDAGDHWSYMQNAKVNSKQLWMFADISVHDNPGVLAVSLIWYRWHNYLAAKLNNKYPDLNDEQLFRKTRSLVIAHLQKTVMYEWLPILLRKPTVSYTGYDSSLSADITSEFAVAGIHILDSFVPPSFEFRDNNCSLNNRVNEPSRLCMAYWDSQEIITKHGLNRLALGMTSQHSQQEDAAIIEDITEYFHGPSYNTRKRHIQYLLALSRDIKLIGYNEIRKSFGIPYNGTLNDKLLRVYNATDDVELLPGLLFEMHGGDIGQTATSIFEDQLYRLREGDRFWFENKNNGLDSSEIDEIMKTTFKDILVATLKMNSSQIQENVFLFQQGDPCSFESSGYKGNIPKCNRPGNVNPFDGNGLAFILTLVALAVSPLIFVGLAYLATVIAGKKTGYKHRGASLGRRSLRKTITLNMDVQEGQFYYVTEWRGKTEETRRVQVYLDNKAAKLKIYKNTSLLRRIIFERMDVAEIFQSKDPGKYFILLKVPKEYDLVADFVDEVMREDFICEIEQVMKHIGKTVSISNVSLKSIYKEAVTQKSRQIILEKFFRRVFSENTAIGDEQDKLADEVDCELNRVEFAEALALTPGSLFVEQLFSIVDNDDSGYVSFRELSYALVLFSEGTTKEKVKLLFNIYDTDKSGTLDRTEIRQMIKSLLEMANSKLGVDEEDKFVESMFQEAELEGADVIDFAGFEKLLGNQMERFSNTSIDFKGAKSAMGKTKINKKSSKEIKFKSVKRVYSPIQSNIRYCLQYIENSRRQLFVLLLYLGICLGVFAERFYTYQVEKREVGMRQLVGFGLPFARGSAAAMSFSFAVLLISMCRNCITKLRETSINLYIPFDDFVAFHKFVAYCTFVFMITHVAGHCSNFYHLTAHPLEYLCFLRELAFSSDNPPTFSYWVYMTPVGLTGVAIYLIMWAMYLFATPIARGAIFNAFWTSHKAFVLIYVLTIIHGSGRLLQNPWFPYYITGPAILLALDRIVSISRKKIKLDVIKAELLPSNVTMLKFKRPHDFEYKSGQWIRLAVPDQGKDEFHPFTLTSAPHEDHLSVHVRGIGPWTLNLRKTYEPTKTQGKNFSKVEVDGPFGAGQQDWNKFEVAILIGGGIGVTPYASILKDFSHMMAHGGRRRVICKKVYFLWVTSSHHQFEWLIDILRQVEEIDKDNVVSIHCFITQFFHKFDLRTTMLYICEEQFKSLSKRSIFTGLRGVTHFGRPQFDQIFTSVCASHPDVDRVGVFSCGPVGLTKTVEQACHGLGKHGSVKFSHHYENF</sequence>
<dbReference type="Gene3D" id="2.40.30.10">
    <property type="entry name" value="Translation factors"/>
    <property type="match status" value="1"/>
</dbReference>
<keyword evidence="14 19" id="KW-0472">Membrane</keyword>
<evidence type="ECO:0000256" key="9">
    <source>
        <dbReference type="ARBA" id="ARBA00022827"/>
    </source>
</evidence>
<accession>A0A8S4PGX2</accession>
<dbReference type="GO" id="GO:0005509">
    <property type="term" value="F:calcium ion binding"/>
    <property type="evidence" value="ECO:0007669"/>
    <property type="project" value="InterPro"/>
</dbReference>
<dbReference type="InterPro" id="IPR013130">
    <property type="entry name" value="Fe3_Rdtase_TM_dom"/>
</dbReference>
<dbReference type="Proteomes" id="UP000749559">
    <property type="component" value="Unassembled WGS sequence"/>
</dbReference>
<evidence type="ECO:0000256" key="5">
    <source>
        <dbReference type="ARBA" id="ARBA00022630"/>
    </source>
</evidence>
<evidence type="ECO:0000256" key="13">
    <source>
        <dbReference type="ARBA" id="ARBA00023002"/>
    </source>
</evidence>
<keyword evidence="10" id="KW-0106">Calcium</keyword>
<dbReference type="Pfam" id="PF08030">
    <property type="entry name" value="NAD_binding_6"/>
    <property type="match status" value="1"/>
</dbReference>
<dbReference type="PANTHER" id="PTHR11972:SF175">
    <property type="entry name" value="NAD(P)H OXIDASE (H2O2-FORMING)"/>
    <property type="match status" value="1"/>
</dbReference>
<evidence type="ECO:0000256" key="7">
    <source>
        <dbReference type="ARBA" id="ARBA00022723"/>
    </source>
</evidence>
<keyword evidence="4" id="KW-0575">Peroxidase</keyword>
<dbReference type="SUPFAM" id="SSF52343">
    <property type="entry name" value="Ferredoxin reductase-like, C-terminal NADP-linked domain"/>
    <property type="match status" value="1"/>
</dbReference>
<evidence type="ECO:0000256" key="1">
    <source>
        <dbReference type="ARBA" id="ARBA00004424"/>
    </source>
</evidence>
<dbReference type="CDD" id="cd00051">
    <property type="entry name" value="EFh"/>
    <property type="match status" value="2"/>
</dbReference>
<dbReference type="InterPro" id="IPR017938">
    <property type="entry name" value="Riboflavin_synthase-like_b-brl"/>
</dbReference>
<dbReference type="Pfam" id="PF08022">
    <property type="entry name" value="FAD_binding_8"/>
    <property type="match status" value="1"/>
</dbReference>
<evidence type="ECO:0000313" key="23">
    <source>
        <dbReference type="EMBL" id="CAH1793521.1"/>
    </source>
</evidence>
<dbReference type="Pfam" id="PF13499">
    <property type="entry name" value="EF-hand_7"/>
    <property type="match status" value="1"/>
</dbReference>
<evidence type="ECO:0000256" key="4">
    <source>
        <dbReference type="ARBA" id="ARBA00022559"/>
    </source>
</evidence>
<feature type="transmembrane region" description="Helical" evidence="19">
    <location>
        <begin position="556"/>
        <end position="582"/>
    </location>
</feature>
<dbReference type="Gene3D" id="1.10.238.10">
    <property type="entry name" value="EF-hand"/>
    <property type="match status" value="1"/>
</dbReference>
<dbReference type="InterPro" id="IPR037120">
    <property type="entry name" value="Haem_peroxidase_sf_animal"/>
</dbReference>
<dbReference type="PROSITE" id="PS50222">
    <property type="entry name" value="EF_HAND_2"/>
    <property type="match status" value="2"/>
</dbReference>
<dbReference type="GO" id="GO:0020037">
    <property type="term" value="F:heme binding"/>
    <property type="evidence" value="ECO:0007669"/>
    <property type="project" value="InterPro"/>
</dbReference>
<feature type="domain" description="EF-hand" evidence="21">
    <location>
        <begin position="780"/>
        <end position="815"/>
    </location>
</feature>
<dbReference type="GO" id="GO:0042554">
    <property type="term" value="P:superoxide anion generation"/>
    <property type="evidence" value="ECO:0007669"/>
    <property type="project" value="TreeGrafter"/>
</dbReference>
<dbReference type="GO" id="GO:0042742">
    <property type="term" value="P:defense response to bacterium"/>
    <property type="evidence" value="ECO:0007669"/>
    <property type="project" value="UniProtKB-ARBA"/>
</dbReference>
<comment type="catalytic activity">
    <reaction evidence="18">
        <text>NADPH + O2 + H(+) = H2O2 + NADP(+)</text>
        <dbReference type="Rhea" id="RHEA:11260"/>
        <dbReference type="ChEBI" id="CHEBI:15378"/>
        <dbReference type="ChEBI" id="CHEBI:15379"/>
        <dbReference type="ChEBI" id="CHEBI:16240"/>
        <dbReference type="ChEBI" id="CHEBI:57783"/>
        <dbReference type="ChEBI" id="CHEBI:58349"/>
        <dbReference type="EC" id="1.6.3.1"/>
    </reaction>
</comment>
<evidence type="ECO:0000256" key="3">
    <source>
        <dbReference type="ARBA" id="ARBA00012698"/>
    </source>
</evidence>
<feature type="domain" description="FAD-binding FR-type" evidence="22">
    <location>
        <begin position="1175"/>
        <end position="1280"/>
    </location>
</feature>
<dbReference type="PROSITE" id="PS51384">
    <property type="entry name" value="FAD_FR"/>
    <property type="match status" value="1"/>
</dbReference>
<feature type="signal peptide" evidence="20">
    <location>
        <begin position="1"/>
        <end position="18"/>
    </location>
</feature>
<name>A0A8S4PGX2_OWEFU</name>
<dbReference type="PANTHER" id="PTHR11972">
    <property type="entry name" value="NADPH OXIDASE"/>
    <property type="match status" value="1"/>
</dbReference>
<keyword evidence="15" id="KW-0325">Glycoprotein</keyword>
<keyword evidence="13" id="KW-0560">Oxidoreductase</keyword>
<comment type="caution">
    <text evidence="23">The sequence shown here is derived from an EMBL/GenBank/DDBJ whole genome shotgun (WGS) entry which is preliminary data.</text>
</comment>
<dbReference type="PROSITE" id="PS50292">
    <property type="entry name" value="PEROXIDASE_3"/>
    <property type="match status" value="1"/>
</dbReference>
<protein>
    <recommendedName>
        <fullName evidence="3">NAD(P)H oxidase (H2O2-forming)</fullName>
        <ecNumber evidence="3">1.6.3.1</ecNumber>
    </recommendedName>
</protein>
<dbReference type="FunFam" id="3.40.50.80:FF:000020">
    <property type="entry name" value="Dual oxidase 1"/>
    <property type="match status" value="1"/>
</dbReference>
<dbReference type="PROSITE" id="PS00018">
    <property type="entry name" value="EF_HAND_1"/>
    <property type="match status" value="2"/>
</dbReference>
<evidence type="ECO:0000256" key="19">
    <source>
        <dbReference type="SAM" id="Phobius"/>
    </source>
</evidence>
<proteinExistence type="inferred from homology"/>
<dbReference type="Pfam" id="PF03098">
    <property type="entry name" value="An_peroxidase"/>
    <property type="match status" value="1"/>
</dbReference>
<feature type="transmembrane region" description="Helical" evidence="19">
    <location>
        <begin position="1154"/>
        <end position="1171"/>
    </location>
</feature>
<evidence type="ECO:0000256" key="16">
    <source>
        <dbReference type="ARBA" id="ARBA00023324"/>
    </source>
</evidence>
<keyword evidence="24" id="KW-1185">Reference proteome</keyword>
<evidence type="ECO:0000256" key="14">
    <source>
        <dbReference type="ARBA" id="ARBA00023136"/>
    </source>
</evidence>
<dbReference type="GO" id="GO:0016175">
    <property type="term" value="F:superoxide-generating NAD(P)H oxidase activity"/>
    <property type="evidence" value="ECO:0007669"/>
    <property type="project" value="UniProtKB-ARBA"/>
</dbReference>
<dbReference type="GO" id="GO:0016174">
    <property type="term" value="F:NAD(P)H oxidase H2O2-forming activity"/>
    <property type="evidence" value="ECO:0007669"/>
    <property type="project" value="UniProtKB-EC"/>
</dbReference>
<gene>
    <name evidence="23" type="ORF">OFUS_LOCUS18361</name>
</gene>
<dbReference type="SUPFAM" id="SSF47473">
    <property type="entry name" value="EF-hand"/>
    <property type="match status" value="1"/>
</dbReference>
<keyword evidence="8" id="KW-0677">Repeat</keyword>
<dbReference type="InterPro" id="IPR011992">
    <property type="entry name" value="EF-hand-dom_pair"/>
</dbReference>
<keyword evidence="7" id="KW-0479">Metal-binding</keyword>
<evidence type="ECO:0000256" key="20">
    <source>
        <dbReference type="SAM" id="SignalP"/>
    </source>
</evidence>
<keyword evidence="5" id="KW-0285">Flavoprotein</keyword>
<dbReference type="InterPro" id="IPR013112">
    <property type="entry name" value="FAD-bd_8"/>
</dbReference>
<evidence type="ECO:0000256" key="11">
    <source>
        <dbReference type="ARBA" id="ARBA00022857"/>
    </source>
</evidence>
<dbReference type="SFLD" id="SFLDG01168">
    <property type="entry name" value="Ferric_reductase_subgroup_(FRE"/>
    <property type="match status" value="1"/>
</dbReference>
<feature type="transmembrane region" description="Helical" evidence="19">
    <location>
        <begin position="1121"/>
        <end position="1142"/>
    </location>
</feature>
<dbReference type="InterPro" id="IPR018247">
    <property type="entry name" value="EF_Hand_1_Ca_BS"/>
</dbReference>
<comment type="catalytic activity">
    <reaction evidence="17">
        <text>NADH + O2 + H(+) = H2O2 + NAD(+)</text>
        <dbReference type="Rhea" id="RHEA:11264"/>
        <dbReference type="ChEBI" id="CHEBI:15378"/>
        <dbReference type="ChEBI" id="CHEBI:15379"/>
        <dbReference type="ChEBI" id="CHEBI:16240"/>
        <dbReference type="ChEBI" id="CHEBI:57540"/>
        <dbReference type="ChEBI" id="CHEBI:57945"/>
        <dbReference type="EC" id="1.6.3.1"/>
    </reaction>
</comment>
<dbReference type="InterPro" id="IPR019791">
    <property type="entry name" value="Haem_peroxidase_animal"/>
</dbReference>
<evidence type="ECO:0000313" key="24">
    <source>
        <dbReference type="Proteomes" id="UP000749559"/>
    </source>
</evidence>
<keyword evidence="6 19" id="KW-0812">Transmembrane</keyword>
<dbReference type="GO" id="GO:0004601">
    <property type="term" value="F:peroxidase activity"/>
    <property type="evidence" value="ECO:0007669"/>
    <property type="project" value="UniProtKB-KW"/>
</dbReference>
<keyword evidence="9" id="KW-0274">FAD</keyword>
<dbReference type="GO" id="GO:0016324">
    <property type="term" value="C:apical plasma membrane"/>
    <property type="evidence" value="ECO:0007669"/>
    <property type="project" value="UniProtKB-SubCell"/>
</dbReference>
<dbReference type="InterPro" id="IPR002048">
    <property type="entry name" value="EF_hand_dom"/>
</dbReference>
<evidence type="ECO:0000256" key="8">
    <source>
        <dbReference type="ARBA" id="ARBA00022737"/>
    </source>
</evidence>
<feature type="transmembrane region" description="Helical" evidence="19">
    <location>
        <begin position="1089"/>
        <end position="1114"/>
    </location>
</feature>
<dbReference type="GO" id="GO:0009886">
    <property type="term" value="P:post-embryonic animal morphogenesis"/>
    <property type="evidence" value="ECO:0007669"/>
    <property type="project" value="UniProtKB-ARBA"/>
</dbReference>
<evidence type="ECO:0000256" key="18">
    <source>
        <dbReference type="ARBA" id="ARBA00048762"/>
    </source>
</evidence>
<comment type="similarity">
    <text evidence="2">In the N-terminal section; belongs to the peroxidase family.</text>
</comment>
<dbReference type="SFLD" id="SFLDG01169">
    <property type="entry name" value="NADPH_oxidase_subgroup_(NOX)"/>
    <property type="match status" value="1"/>
</dbReference>
<keyword evidence="20" id="KW-0732">Signal</keyword>
<dbReference type="OrthoDB" id="167398at2759"/>
<evidence type="ECO:0000259" key="22">
    <source>
        <dbReference type="PROSITE" id="PS51384"/>
    </source>
</evidence>
<dbReference type="GO" id="GO:0042303">
    <property type="term" value="P:molting cycle"/>
    <property type="evidence" value="ECO:0007669"/>
    <property type="project" value="UniProtKB-ARBA"/>
</dbReference>
<dbReference type="CDD" id="cd06186">
    <property type="entry name" value="NOX_Duox_like_FAD_NADP"/>
    <property type="match status" value="1"/>
</dbReference>
<dbReference type="SMART" id="SM00054">
    <property type="entry name" value="EFh"/>
    <property type="match status" value="2"/>
</dbReference>
<feature type="transmembrane region" description="Helical" evidence="19">
    <location>
        <begin position="953"/>
        <end position="973"/>
    </location>
</feature>
<dbReference type="GO" id="GO:0006979">
    <property type="term" value="P:response to oxidative stress"/>
    <property type="evidence" value="ECO:0007669"/>
    <property type="project" value="InterPro"/>
</dbReference>
<keyword evidence="16" id="KW-0376">Hydrogen peroxide</keyword>
<evidence type="ECO:0000256" key="15">
    <source>
        <dbReference type="ARBA" id="ARBA00023180"/>
    </source>
</evidence>
<dbReference type="GO" id="GO:0043020">
    <property type="term" value="C:NADPH oxidase complex"/>
    <property type="evidence" value="ECO:0007669"/>
    <property type="project" value="TreeGrafter"/>
</dbReference>
<organism evidence="23 24">
    <name type="scientific">Owenia fusiformis</name>
    <name type="common">Polychaete worm</name>
    <dbReference type="NCBI Taxonomy" id="6347"/>
    <lineage>
        <taxon>Eukaryota</taxon>
        <taxon>Metazoa</taxon>
        <taxon>Spiralia</taxon>
        <taxon>Lophotrochozoa</taxon>
        <taxon>Annelida</taxon>
        <taxon>Polychaeta</taxon>
        <taxon>Sedentaria</taxon>
        <taxon>Canalipalpata</taxon>
        <taxon>Sabellida</taxon>
        <taxon>Oweniida</taxon>
        <taxon>Oweniidae</taxon>
        <taxon>Owenia</taxon>
    </lineage>
</organism>
<dbReference type="Pfam" id="PF01794">
    <property type="entry name" value="Ferric_reduct"/>
    <property type="match status" value="1"/>
</dbReference>
<dbReference type="SFLD" id="SFLDS00052">
    <property type="entry name" value="Ferric_Reductase_Domain"/>
    <property type="match status" value="1"/>
</dbReference>